<keyword evidence="1" id="KW-0805">Transcription regulation</keyword>
<dbReference type="InterPro" id="IPR004645">
    <property type="entry name" value="Tfx_DNA-bd_arc"/>
</dbReference>
<dbReference type="NCBIfam" id="NF003057">
    <property type="entry name" value="PRK03975.1-5"/>
    <property type="match status" value="1"/>
</dbReference>
<keyword evidence="7" id="KW-1185">Reference proteome</keyword>
<organism evidence="6 7">
    <name type="scientific">Methanoculleus bourgensis (strain ATCC 43281 / DSM 3045 / OCM 15 / MS2)</name>
    <name type="common">Methanogenium bourgense</name>
    <dbReference type="NCBI Taxonomy" id="1201294"/>
    <lineage>
        <taxon>Archaea</taxon>
        <taxon>Methanobacteriati</taxon>
        <taxon>Methanobacteriota</taxon>
        <taxon>Stenosarchaea group</taxon>
        <taxon>Methanomicrobia</taxon>
        <taxon>Methanomicrobiales</taxon>
        <taxon>Methanomicrobiaceae</taxon>
        <taxon>Methanoculleus</taxon>
    </lineage>
</organism>
<protein>
    <submittedName>
        <fullName evidence="6">Transcriptional regulator</fullName>
    </submittedName>
</protein>
<dbReference type="Gene3D" id="3.30.1190.10">
    <property type="entry name" value="DNA-binding protein Tfx superfamily, archaea"/>
    <property type="match status" value="1"/>
</dbReference>
<dbReference type="STRING" id="1201294.BN140_1677"/>
<keyword evidence="3" id="KW-0804">Transcription</keyword>
<feature type="domain" description="DNA binding protein Tfx C-terminal" evidence="5">
    <location>
        <begin position="58"/>
        <end position="140"/>
    </location>
</feature>
<dbReference type="Proteomes" id="UP000009007">
    <property type="component" value="Chromosome I"/>
</dbReference>
<sequence>MCSYIYLMKQGLLTDRQKEVLRYRKKGLTQQQIADIIKTSKANVCTIEKAALENIARARDTLEFLYTLDAAHLCTLKGGLDLLKAPEIIYTEAEKMGVKVKYDTISLINRLRDANPDRFRGRQVREDVEVYINEDGDLYFG</sequence>
<reference evidence="7" key="1">
    <citation type="journal article" date="2012" name="J. Bacteriol.">
        <title>Complete genome sequence of the hydrogenotrophic, methanogenic archaeon Methanoculleus bourgensis strain MS2T, isolated from a sewage sludge digester.</title>
        <authorList>
            <person name="Maus I."/>
            <person name="Wibberg D."/>
            <person name="Stantscheff R."/>
            <person name="Eikmeyer F.G."/>
            <person name="Seffner A."/>
            <person name="Boelter J."/>
            <person name="Szczepanowski R."/>
            <person name="Blom J."/>
            <person name="Jaenicke S."/>
            <person name="Konig H."/>
            <person name="Puhler A."/>
            <person name="Schluter A."/>
        </authorList>
    </citation>
    <scope>NUCLEOTIDE SEQUENCE [LARGE SCALE GENOMIC DNA]</scope>
    <source>
        <strain evidence="7">ATCC 43281 / DSM 3045 / OCM 15 / MS2</strain>
    </source>
</reference>
<name>I7L015_METBM</name>
<feature type="domain" description="RNA polymerase sigma-70 region 4" evidence="4">
    <location>
        <begin position="13"/>
        <end position="55"/>
    </location>
</feature>
<dbReference type="InterPro" id="IPR018384">
    <property type="entry name" value="Tfx_DNA-bd_euryarc"/>
</dbReference>
<dbReference type="Pfam" id="PF04545">
    <property type="entry name" value="Sigma70_r4"/>
    <property type="match status" value="1"/>
</dbReference>
<evidence type="ECO:0000313" key="6">
    <source>
        <dbReference type="EMBL" id="CCJ36600.1"/>
    </source>
</evidence>
<gene>
    <name evidence="6" type="primary">tfx</name>
    <name evidence="6" type="ordered locus">BN140_1677</name>
</gene>
<dbReference type="GO" id="GO:0006352">
    <property type="term" value="P:DNA-templated transcription initiation"/>
    <property type="evidence" value="ECO:0007669"/>
    <property type="project" value="InterPro"/>
</dbReference>
<dbReference type="InterPro" id="IPR029291">
    <property type="entry name" value="Tfx_C"/>
</dbReference>
<evidence type="ECO:0000259" key="5">
    <source>
        <dbReference type="Pfam" id="PF14601"/>
    </source>
</evidence>
<dbReference type="SUPFAM" id="SSF89915">
    <property type="entry name" value="DNA-binding protein Tfx"/>
    <property type="match status" value="1"/>
</dbReference>
<dbReference type="EMBL" id="HE964772">
    <property type="protein sequence ID" value="CCJ36600.1"/>
    <property type="molecule type" value="Genomic_DNA"/>
</dbReference>
<dbReference type="InterPro" id="IPR007630">
    <property type="entry name" value="RNA_pol_sigma70_r4"/>
</dbReference>
<evidence type="ECO:0000256" key="2">
    <source>
        <dbReference type="ARBA" id="ARBA00023125"/>
    </source>
</evidence>
<dbReference type="InterPro" id="IPR036657">
    <property type="entry name" value="Tfx_DNA-bd_sf_arc"/>
</dbReference>
<accession>I7L015</accession>
<dbReference type="PIRSF" id="PIRSF004932">
    <property type="entry name" value="DNA_bind_Tfx"/>
    <property type="match status" value="1"/>
</dbReference>
<evidence type="ECO:0000259" key="4">
    <source>
        <dbReference type="Pfam" id="PF04545"/>
    </source>
</evidence>
<evidence type="ECO:0000256" key="3">
    <source>
        <dbReference type="ARBA" id="ARBA00023163"/>
    </source>
</evidence>
<dbReference type="PATRIC" id="fig|1201294.9.peg.1841"/>
<evidence type="ECO:0000313" key="7">
    <source>
        <dbReference type="Proteomes" id="UP000009007"/>
    </source>
</evidence>
<keyword evidence="2" id="KW-0238">DNA-binding</keyword>
<evidence type="ECO:0000256" key="1">
    <source>
        <dbReference type="ARBA" id="ARBA00023015"/>
    </source>
</evidence>
<dbReference type="GO" id="GO:0003700">
    <property type="term" value="F:DNA-binding transcription factor activity"/>
    <property type="evidence" value="ECO:0007669"/>
    <property type="project" value="InterPro"/>
</dbReference>
<dbReference type="HOGENOM" id="CLU_125807_1_0_2"/>
<dbReference type="Pfam" id="PF14601">
    <property type="entry name" value="TFX_C"/>
    <property type="match status" value="1"/>
</dbReference>
<dbReference type="AlphaFoldDB" id="I7L015"/>
<dbReference type="NCBIfam" id="TIGR00721">
    <property type="entry name" value="tfx"/>
    <property type="match status" value="1"/>
</dbReference>
<proteinExistence type="predicted"/>
<dbReference type="KEGG" id="mbg:BN140_1677"/>
<dbReference type="GO" id="GO:0003677">
    <property type="term" value="F:DNA binding"/>
    <property type="evidence" value="ECO:0007669"/>
    <property type="project" value="UniProtKB-KW"/>
</dbReference>